<evidence type="ECO:0008006" key="9">
    <source>
        <dbReference type="Google" id="ProtNLM"/>
    </source>
</evidence>
<keyword evidence="5" id="KW-0539">Nucleus</keyword>
<name>A0AAE0W196_9BIVA</name>
<evidence type="ECO:0000256" key="4">
    <source>
        <dbReference type="ARBA" id="ARBA00023163"/>
    </source>
</evidence>
<dbReference type="EMBL" id="JAEAOA010000432">
    <property type="protein sequence ID" value="KAK3597751.1"/>
    <property type="molecule type" value="Genomic_DNA"/>
</dbReference>
<feature type="region of interest" description="Disordered" evidence="6">
    <location>
        <begin position="129"/>
        <end position="187"/>
    </location>
</feature>
<feature type="region of interest" description="Disordered" evidence="6">
    <location>
        <begin position="1"/>
        <end position="114"/>
    </location>
</feature>
<dbReference type="InterPro" id="IPR026780">
    <property type="entry name" value="PNRC1/2"/>
</dbReference>
<evidence type="ECO:0000256" key="3">
    <source>
        <dbReference type="ARBA" id="ARBA00023159"/>
    </source>
</evidence>
<evidence type="ECO:0000313" key="8">
    <source>
        <dbReference type="Proteomes" id="UP001195483"/>
    </source>
</evidence>
<dbReference type="GO" id="GO:0016071">
    <property type="term" value="P:mRNA metabolic process"/>
    <property type="evidence" value="ECO:0007669"/>
    <property type="project" value="UniProtKB-ARBA"/>
</dbReference>
<dbReference type="PANTHER" id="PTHR15405">
    <property type="entry name" value="PROLINE-RICH NUCLEAR RECEPTOR COACTIVATOR"/>
    <property type="match status" value="1"/>
</dbReference>
<dbReference type="GO" id="GO:0005634">
    <property type="term" value="C:nucleus"/>
    <property type="evidence" value="ECO:0007669"/>
    <property type="project" value="UniProtKB-SubCell"/>
</dbReference>
<evidence type="ECO:0000256" key="6">
    <source>
        <dbReference type="SAM" id="MobiDB-lite"/>
    </source>
</evidence>
<dbReference type="Pfam" id="PF15365">
    <property type="entry name" value="PNRC"/>
    <property type="match status" value="1"/>
</dbReference>
<feature type="compositionally biased region" description="Basic residues" evidence="6">
    <location>
        <begin position="71"/>
        <end position="81"/>
    </location>
</feature>
<dbReference type="AlphaFoldDB" id="A0AAE0W196"/>
<feature type="compositionally biased region" description="Polar residues" evidence="6">
    <location>
        <begin position="28"/>
        <end position="41"/>
    </location>
</feature>
<reference evidence="7" key="1">
    <citation type="journal article" date="2021" name="Genome Biol. Evol.">
        <title>A High-Quality Reference Genome for a Parasitic Bivalve with Doubly Uniparental Inheritance (Bivalvia: Unionida).</title>
        <authorList>
            <person name="Smith C.H."/>
        </authorList>
    </citation>
    <scope>NUCLEOTIDE SEQUENCE</scope>
    <source>
        <strain evidence="7">CHS0354</strain>
    </source>
</reference>
<sequence length="217" mass="23945">MNSSAKENSCNGRTHRHGFKSDRKTSADAMNSSAKENSCNGRTHRHGFQRDKKTSAAAMDSSAKENSCNGRTHRHGFKRDKKTSADAMDSSAKGNSYNSRTHSHGFKRDQEATAPKRFDYFNGTYGEKCQRPHFGKRRSPSMVMKSVDLNNPRSVHSRSPVPQGTPYAGPKCDKAPSPSKLPKPPSHWLVSENTVSNCGNLSSHLKTLLNIPVQDSV</sequence>
<keyword evidence="3" id="KW-0010">Activator</keyword>
<protein>
    <recommendedName>
        <fullName evidence="9">Proline-rich nuclear receptor coactivator 2</fullName>
    </recommendedName>
</protein>
<keyword evidence="8" id="KW-1185">Reference proteome</keyword>
<comment type="subcellular location">
    <subcellularLocation>
        <location evidence="1">Nucleus</location>
    </subcellularLocation>
</comment>
<organism evidence="7 8">
    <name type="scientific">Potamilus streckersoni</name>
    <dbReference type="NCBI Taxonomy" id="2493646"/>
    <lineage>
        <taxon>Eukaryota</taxon>
        <taxon>Metazoa</taxon>
        <taxon>Spiralia</taxon>
        <taxon>Lophotrochozoa</taxon>
        <taxon>Mollusca</taxon>
        <taxon>Bivalvia</taxon>
        <taxon>Autobranchia</taxon>
        <taxon>Heteroconchia</taxon>
        <taxon>Palaeoheterodonta</taxon>
        <taxon>Unionida</taxon>
        <taxon>Unionoidea</taxon>
        <taxon>Unionidae</taxon>
        <taxon>Ambleminae</taxon>
        <taxon>Lampsilini</taxon>
        <taxon>Potamilus</taxon>
    </lineage>
</organism>
<evidence type="ECO:0000256" key="5">
    <source>
        <dbReference type="ARBA" id="ARBA00023242"/>
    </source>
</evidence>
<keyword evidence="4" id="KW-0804">Transcription</keyword>
<feature type="compositionally biased region" description="Polar residues" evidence="6">
    <location>
        <begin position="1"/>
        <end position="12"/>
    </location>
</feature>
<reference evidence="7" key="3">
    <citation type="submission" date="2023-05" db="EMBL/GenBank/DDBJ databases">
        <authorList>
            <person name="Smith C.H."/>
        </authorList>
    </citation>
    <scope>NUCLEOTIDE SEQUENCE</scope>
    <source>
        <strain evidence="7">CHS0354</strain>
        <tissue evidence="7">Mantle</tissue>
    </source>
</reference>
<evidence type="ECO:0000256" key="2">
    <source>
        <dbReference type="ARBA" id="ARBA00023015"/>
    </source>
</evidence>
<evidence type="ECO:0000256" key="1">
    <source>
        <dbReference type="ARBA" id="ARBA00004123"/>
    </source>
</evidence>
<proteinExistence type="predicted"/>
<dbReference type="Proteomes" id="UP001195483">
    <property type="component" value="Unassembled WGS sequence"/>
</dbReference>
<dbReference type="InterPro" id="IPR028322">
    <property type="entry name" value="PNRC-like_rgn"/>
</dbReference>
<reference evidence="7" key="2">
    <citation type="journal article" date="2021" name="Genome Biol. Evol.">
        <title>Developing a high-quality reference genome for a parasitic bivalve with doubly uniparental inheritance (Bivalvia: Unionida).</title>
        <authorList>
            <person name="Smith C.H."/>
        </authorList>
    </citation>
    <scope>NUCLEOTIDE SEQUENCE</scope>
    <source>
        <strain evidence="7">CHS0354</strain>
        <tissue evidence="7">Mantle</tissue>
    </source>
</reference>
<comment type="caution">
    <text evidence="7">The sequence shown here is derived from an EMBL/GenBank/DDBJ whole genome shotgun (WGS) entry which is preliminary data.</text>
</comment>
<keyword evidence="2" id="KW-0805">Transcription regulation</keyword>
<evidence type="ECO:0000313" key="7">
    <source>
        <dbReference type="EMBL" id="KAK3597751.1"/>
    </source>
</evidence>
<accession>A0AAE0W196</accession>
<gene>
    <name evidence="7" type="ORF">CHS0354_006107</name>
</gene>